<keyword evidence="2" id="KW-1185">Reference proteome</keyword>
<sequence>RQPKTTLKDTCRWENWKIEGNSCCRPRNQELEDKYYKSLPFTAFPLPCFELPPRRMFLSISGYKETPQPARLRFYSLAGTFVSSSDRRLPSTTTIW</sequence>
<dbReference type="EMBL" id="JADCNL010000011">
    <property type="protein sequence ID" value="KAG0461378.1"/>
    <property type="molecule type" value="Genomic_DNA"/>
</dbReference>
<protein>
    <submittedName>
        <fullName evidence="1">Uncharacterized protein</fullName>
    </submittedName>
</protein>
<feature type="non-terminal residue" evidence="1">
    <location>
        <position position="1"/>
    </location>
</feature>
<dbReference type="AlphaFoldDB" id="A0A835UHB7"/>
<accession>A0A835UHB7</accession>
<proteinExistence type="predicted"/>
<dbReference type="OrthoDB" id="418495at2759"/>
<evidence type="ECO:0000313" key="2">
    <source>
        <dbReference type="Proteomes" id="UP000636800"/>
    </source>
</evidence>
<reference evidence="1 2" key="1">
    <citation type="journal article" date="2020" name="Nat. Food">
        <title>A phased Vanilla planifolia genome enables genetic improvement of flavour and production.</title>
        <authorList>
            <person name="Hasing T."/>
            <person name="Tang H."/>
            <person name="Brym M."/>
            <person name="Khazi F."/>
            <person name="Huang T."/>
            <person name="Chambers A.H."/>
        </authorList>
    </citation>
    <scope>NUCLEOTIDE SEQUENCE [LARGE SCALE GENOMIC DNA]</scope>
    <source>
        <tissue evidence="1">Leaf</tissue>
    </source>
</reference>
<evidence type="ECO:0000313" key="1">
    <source>
        <dbReference type="EMBL" id="KAG0461378.1"/>
    </source>
</evidence>
<dbReference type="Proteomes" id="UP000636800">
    <property type="component" value="Chromosome 11"/>
</dbReference>
<comment type="caution">
    <text evidence="1">The sequence shown here is derived from an EMBL/GenBank/DDBJ whole genome shotgun (WGS) entry which is preliminary data.</text>
</comment>
<name>A0A835UHB7_VANPL</name>
<gene>
    <name evidence="1" type="ORF">HPP92_021675</name>
</gene>
<organism evidence="1 2">
    <name type="scientific">Vanilla planifolia</name>
    <name type="common">Vanilla</name>
    <dbReference type="NCBI Taxonomy" id="51239"/>
    <lineage>
        <taxon>Eukaryota</taxon>
        <taxon>Viridiplantae</taxon>
        <taxon>Streptophyta</taxon>
        <taxon>Embryophyta</taxon>
        <taxon>Tracheophyta</taxon>
        <taxon>Spermatophyta</taxon>
        <taxon>Magnoliopsida</taxon>
        <taxon>Liliopsida</taxon>
        <taxon>Asparagales</taxon>
        <taxon>Orchidaceae</taxon>
        <taxon>Vanilloideae</taxon>
        <taxon>Vanilleae</taxon>
        <taxon>Vanilla</taxon>
    </lineage>
</organism>